<gene>
    <name evidence="5" type="ORF">CYCCA115_LOCUS19697</name>
</gene>
<keyword evidence="6" id="KW-1185">Reference proteome</keyword>
<evidence type="ECO:0000256" key="3">
    <source>
        <dbReference type="PIRSR" id="PIRSR600407-1"/>
    </source>
</evidence>
<reference evidence="5" key="1">
    <citation type="submission" date="2023-08" db="EMBL/GenBank/DDBJ databases">
        <authorList>
            <person name="Audoor S."/>
            <person name="Bilcke G."/>
        </authorList>
    </citation>
    <scope>NUCLEOTIDE SEQUENCE</scope>
</reference>
<organism evidence="5 6">
    <name type="scientific">Cylindrotheca closterium</name>
    <dbReference type="NCBI Taxonomy" id="2856"/>
    <lineage>
        <taxon>Eukaryota</taxon>
        <taxon>Sar</taxon>
        <taxon>Stramenopiles</taxon>
        <taxon>Ochrophyta</taxon>
        <taxon>Bacillariophyta</taxon>
        <taxon>Bacillariophyceae</taxon>
        <taxon>Bacillariophycidae</taxon>
        <taxon>Bacillariales</taxon>
        <taxon>Bacillariaceae</taxon>
        <taxon>Cylindrotheca</taxon>
    </lineage>
</organism>
<dbReference type="PANTHER" id="PTHR11782:SF127">
    <property type="entry name" value="NTPASE, ISOFORM F"/>
    <property type="match status" value="1"/>
</dbReference>
<dbReference type="Pfam" id="PF01150">
    <property type="entry name" value="GDA1_CD39"/>
    <property type="match status" value="1"/>
</dbReference>
<evidence type="ECO:0000256" key="4">
    <source>
        <dbReference type="SAM" id="MobiDB-lite"/>
    </source>
</evidence>
<sequence>MHHTTAKTRQQKKSFWSPTNIALAIVFALWTLVRPLSRGTISATIATSKEPQFMAVIDAGSSGSQIYIYKYFFSPYGHLIFQPDPATFKSTTSLDYFHERDIPQKAGASLEPLLEFAKANVPHNLTKSTPIVLKVTSMGLRQVQYVQRNKEGVHSILQSVRTTLRNSNFQFLPSYAEIITGEEEATLGWLAINHLLETKNEGSFRHRSSSSAQNKPAWSVLNIGGSSVHVSIPLNDTIGVPGKYITSFSDKLLGYSLNLFTHPFDGFGIVDAKTSVGMTVPYIKFTKRNGKFREDNKHENEYDDDEYEYKDGDSDGDADESGYYRKRKKANLRQPDYRSASYRDKQGHEIYYHPCYPSGYREANMHNWRGIGSFEECQYAIRHQDDTMKQRSRKSFWKRIHGPDLNKPDHNKVWAFGIFYNIMSGVGEIASDEAAREFSISDFERIAKEICEKPWKEIDANYPKDTQPREYNSDLCFSAIYAHSFLTFGLGFDPQQRITIGNKVENIDIHWTVGAVLQHLSKGNLLRSFPNHRTLAIDALLTDGTFTV</sequence>
<feature type="region of interest" description="Disordered" evidence="4">
    <location>
        <begin position="295"/>
        <end position="325"/>
    </location>
</feature>
<dbReference type="PANTHER" id="PTHR11782">
    <property type="entry name" value="ADENOSINE/GUANOSINE DIPHOSPHATASE"/>
    <property type="match status" value="1"/>
</dbReference>
<dbReference type="Gene3D" id="3.30.420.150">
    <property type="entry name" value="Exopolyphosphatase. Domain 2"/>
    <property type="match status" value="1"/>
</dbReference>
<protein>
    <submittedName>
        <fullName evidence="5">Uncharacterized protein</fullName>
    </submittedName>
</protein>
<name>A0AAD2G4W2_9STRA</name>
<dbReference type="GO" id="GO:0016787">
    <property type="term" value="F:hydrolase activity"/>
    <property type="evidence" value="ECO:0007669"/>
    <property type="project" value="UniProtKB-KW"/>
</dbReference>
<keyword evidence="2" id="KW-0378">Hydrolase</keyword>
<dbReference type="InterPro" id="IPR000407">
    <property type="entry name" value="GDA1_CD39_NTPase"/>
</dbReference>
<evidence type="ECO:0000256" key="1">
    <source>
        <dbReference type="ARBA" id="ARBA00009283"/>
    </source>
</evidence>
<accession>A0AAD2G4W2</accession>
<dbReference type="Gene3D" id="3.30.420.40">
    <property type="match status" value="1"/>
</dbReference>
<dbReference type="CDD" id="cd24003">
    <property type="entry name" value="ASKHA_NBD_GDA1_CD39_NTPase"/>
    <property type="match status" value="1"/>
</dbReference>
<feature type="compositionally biased region" description="Acidic residues" evidence="4">
    <location>
        <begin position="301"/>
        <end position="320"/>
    </location>
</feature>
<feature type="active site" description="Proton acceptor" evidence="3">
    <location>
        <position position="184"/>
    </location>
</feature>
<dbReference type="EMBL" id="CAKOGP040002103">
    <property type="protein sequence ID" value="CAJ1962457.1"/>
    <property type="molecule type" value="Genomic_DNA"/>
</dbReference>
<dbReference type="Proteomes" id="UP001295423">
    <property type="component" value="Unassembled WGS sequence"/>
</dbReference>
<proteinExistence type="inferred from homology"/>
<comment type="similarity">
    <text evidence="1">Belongs to the GDA1/CD39 NTPase family.</text>
</comment>
<evidence type="ECO:0000313" key="5">
    <source>
        <dbReference type="EMBL" id="CAJ1962457.1"/>
    </source>
</evidence>
<comment type="caution">
    <text evidence="5">The sequence shown here is derived from an EMBL/GenBank/DDBJ whole genome shotgun (WGS) entry which is preliminary data.</text>
</comment>
<evidence type="ECO:0000313" key="6">
    <source>
        <dbReference type="Proteomes" id="UP001295423"/>
    </source>
</evidence>
<evidence type="ECO:0000256" key="2">
    <source>
        <dbReference type="ARBA" id="ARBA00022801"/>
    </source>
</evidence>
<dbReference type="AlphaFoldDB" id="A0AAD2G4W2"/>